<gene>
    <name evidence="1" type="ORF">E2C01_005185</name>
</gene>
<dbReference type="Proteomes" id="UP000324222">
    <property type="component" value="Unassembled WGS sequence"/>
</dbReference>
<name>A0A5B7CVY6_PORTR</name>
<evidence type="ECO:0000313" key="1">
    <source>
        <dbReference type="EMBL" id="MPC12486.1"/>
    </source>
</evidence>
<proteinExistence type="predicted"/>
<dbReference type="AlphaFoldDB" id="A0A5B7CVY6"/>
<keyword evidence="2" id="KW-1185">Reference proteome</keyword>
<organism evidence="1 2">
    <name type="scientific">Portunus trituberculatus</name>
    <name type="common">Swimming crab</name>
    <name type="synonym">Neptunus trituberculatus</name>
    <dbReference type="NCBI Taxonomy" id="210409"/>
    <lineage>
        <taxon>Eukaryota</taxon>
        <taxon>Metazoa</taxon>
        <taxon>Ecdysozoa</taxon>
        <taxon>Arthropoda</taxon>
        <taxon>Crustacea</taxon>
        <taxon>Multicrustacea</taxon>
        <taxon>Malacostraca</taxon>
        <taxon>Eumalacostraca</taxon>
        <taxon>Eucarida</taxon>
        <taxon>Decapoda</taxon>
        <taxon>Pleocyemata</taxon>
        <taxon>Brachyura</taxon>
        <taxon>Eubrachyura</taxon>
        <taxon>Portunoidea</taxon>
        <taxon>Portunidae</taxon>
        <taxon>Portuninae</taxon>
        <taxon>Portunus</taxon>
    </lineage>
</organism>
<accession>A0A5B7CVY6</accession>
<sequence>MNICAAEHARWCRPARERVTVNNNRPRRGQVMVEVKRLPFAGSLLFPHVTPPCCSPLPIHRIPWTLPSSAHDYPRASCALSTRGGWNIPIVFKSMSQGGGIEGGREGVGGCTASVKRASVGGPLLDVISSGGNEIMILRSASLSRCRASLGKTRPPPIPRCIIHVFITSKRTITARGRNSSRAS</sequence>
<protein>
    <submittedName>
        <fullName evidence="1">Uncharacterized protein</fullName>
    </submittedName>
</protein>
<reference evidence="1 2" key="1">
    <citation type="submission" date="2019-05" db="EMBL/GenBank/DDBJ databases">
        <title>Another draft genome of Portunus trituberculatus and its Hox gene families provides insights of decapod evolution.</title>
        <authorList>
            <person name="Jeong J.-H."/>
            <person name="Song I."/>
            <person name="Kim S."/>
            <person name="Choi T."/>
            <person name="Kim D."/>
            <person name="Ryu S."/>
            <person name="Kim W."/>
        </authorList>
    </citation>
    <scope>NUCLEOTIDE SEQUENCE [LARGE SCALE GENOMIC DNA]</scope>
    <source>
        <tissue evidence="1">Muscle</tissue>
    </source>
</reference>
<evidence type="ECO:0000313" key="2">
    <source>
        <dbReference type="Proteomes" id="UP000324222"/>
    </source>
</evidence>
<comment type="caution">
    <text evidence="1">The sequence shown here is derived from an EMBL/GenBank/DDBJ whole genome shotgun (WGS) entry which is preliminary data.</text>
</comment>
<dbReference type="EMBL" id="VSRR010000219">
    <property type="protein sequence ID" value="MPC12486.1"/>
    <property type="molecule type" value="Genomic_DNA"/>
</dbReference>